<dbReference type="InterPro" id="IPR000433">
    <property type="entry name" value="Znf_ZZ"/>
</dbReference>
<sequence length="857" mass="94523">MASSSTVTPDTLVTIKINQNGANRRFKLPLRDLGINVLESKLREHLGIYPDVDAVFERYSDSAAAFVVLDQTNTAVYKQLNRAAKAKLKLKLRVTIREPEIAEEEEEKTGPKPASVEDGVEEPNTPDSVLPSVEEPEKSVVSPSSSTVSQSPTPAATATNTKPTEWEMRQQALAAMESTLEAIQATMAASNKLAGTIPSVSQPAAASCSAARTNYAVCCNSCDRTIPQSHYHCSTCDDGDFDLCQDCVDQGITCYGADHWLIKRFVRNGVIINSTTERIAPKQKPKAQPPVEEPTAPVPTVTAAPAAVPERIIPLFNDFLYSSIRTCNCCVQELPEVQFVHCTTCDDYDLCRACFAKNRHGHHPKHGFVSAVEGTRMEPEVSRCLAPGRNQPHNAICDGCDETIKGIRHKCLDCPDWDYCATCLVNASFIHPGHRFVPIYEPLELTVNARLRAFCRPTHVGICCDGPLCSSARTSSTYIVGDRYKCAVCNDTDFCANCEASPANTHNKTHPLIKFKTPVRHVSVTTSGEHENGRSMPAMGDRLRSRQSFTSSRSTETTAQNLATNVLTVVDVKPSESVHSVKSEEEQTKVEQPEIKVEETEQKPLVAEKTPIPEDLVAVYVRDTVADGTVLGPDCIFQQTWVLRNEGKTAWPAGCSVRYVGGDYMGHVDTDHPVSTEALSACSESTICWGSLAPGEEFPFTVLLRTPKRSGRLVSNWRLATSDGIKFGHRLWCDIVVEKPKPTDALKQVIEAVPEVKAEEVDEKEVEVMDVEFEETKTEEPEPQQSQMIFPKLEKESPVASIHEDAKSELTPSYEEEYEDCAEDDEWAESEAFMTDEEYDILDASDEEDLVGQNPKK</sequence>
<dbReference type="InterPro" id="IPR032350">
    <property type="entry name" value="Nbr1_FW"/>
</dbReference>
<keyword evidence="1" id="KW-0479">Metal-binding</keyword>
<dbReference type="InterPro" id="IPR041981">
    <property type="entry name" value="ZZZ3_ZZ"/>
</dbReference>
<dbReference type="Gene3D" id="2.60.40.10">
    <property type="entry name" value="Immunoglobulins"/>
    <property type="match status" value="1"/>
</dbReference>
<dbReference type="Gene3D" id="3.30.60.90">
    <property type="match status" value="4"/>
</dbReference>
<dbReference type="EMBL" id="JAUKUA010000003">
    <property type="protein sequence ID" value="KAK0720743.1"/>
    <property type="molecule type" value="Genomic_DNA"/>
</dbReference>
<feature type="compositionally biased region" description="Acidic residues" evidence="4">
    <location>
        <begin position="814"/>
        <end position="823"/>
    </location>
</feature>
<dbReference type="SUPFAM" id="SSF57850">
    <property type="entry name" value="RING/U-box"/>
    <property type="match status" value="4"/>
</dbReference>
<feature type="domain" description="ZZ-type" evidence="5">
    <location>
        <begin position="458"/>
        <end position="508"/>
    </location>
</feature>
<dbReference type="CDD" id="cd02249">
    <property type="entry name" value="ZZ"/>
    <property type="match status" value="1"/>
</dbReference>
<dbReference type="CDD" id="cd14947">
    <property type="entry name" value="NBR1_like"/>
    <property type="match status" value="1"/>
</dbReference>
<evidence type="ECO:0000256" key="2">
    <source>
        <dbReference type="ARBA" id="ARBA00022771"/>
    </source>
</evidence>
<dbReference type="GO" id="GO:0008270">
    <property type="term" value="F:zinc ion binding"/>
    <property type="evidence" value="ECO:0007669"/>
    <property type="project" value="UniProtKB-KW"/>
</dbReference>
<feature type="region of interest" description="Disordered" evidence="4">
    <location>
        <begin position="279"/>
        <end position="298"/>
    </location>
</feature>
<protein>
    <recommendedName>
        <fullName evidence="5">ZZ-type domain-containing protein</fullName>
    </recommendedName>
</protein>
<accession>A0AA40ARM6</accession>
<evidence type="ECO:0000256" key="4">
    <source>
        <dbReference type="SAM" id="MobiDB-lite"/>
    </source>
</evidence>
<dbReference type="Pfam" id="PF16158">
    <property type="entry name" value="N_BRCA1_IG"/>
    <property type="match status" value="1"/>
</dbReference>
<feature type="domain" description="ZZ-type" evidence="5">
    <location>
        <begin position="391"/>
        <end position="433"/>
    </location>
</feature>
<name>A0AA40ARM6_9PEZI</name>
<dbReference type="SMART" id="SM00291">
    <property type="entry name" value="ZnF_ZZ"/>
    <property type="match status" value="4"/>
</dbReference>
<gene>
    <name evidence="6" type="ORF">B0H67DRAFT_483741</name>
</gene>
<feature type="compositionally biased region" description="Basic and acidic residues" evidence="4">
    <location>
        <begin position="795"/>
        <end position="808"/>
    </location>
</feature>
<dbReference type="PANTHER" id="PTHR20930:SF0">
    <property type="entry name" value="PROTEIN ILRUN"/>
    <property type="match status" value="1"/>
</dbReference>
<evidence type="ECO:0000259" key="5">
    <source>
        <dbReference type="SMART" id="SM00291"/>
    </source>
</evidence>
<dbReference type="CDD" id="cd02341">
    <property type="entry name" value="ZZ_ZZZ3"/>
    <property type="match status" value="1"/>
</dbReference>
<evidence type="ECO:0000256" key="1">
    <source>
        <dbReference type="ARBA" id="ARBA00022723"/>
    </source>
</evidence>
<feature type="region of interest" description="Disordered" evidence="4">
    <location>
        <begin position="795"/>
        <end position="823"/>
    </location>
</feature>
<dbReference type="InterPro" id="IPR013783">
    <property type="entry name" value="Ig-like_fold"/>
</dbReference>
<dbReference type="Proteomes" id="UP001172102">
    <property type="component" value="Unassembled WGS sequence"/>
</dbReference>
<dbReference type="AlphaFoldDB" id="A0AA40ARM6"/>
<reference evidence="6" key="1">
    <citation type="submission" date="2023-06" db="EMBL/GenBank/DDBJ databases">
        <title>Genome-scale phylogeny and comparative genomics of the fungal order Sordariales.</title>
        <authorList>
            <consortium name="Lawrence Berkeley National Laboratory"/>
            <person name="Hensen N."/>
            <person name="Bonometti L."/>
            <person name="Westerberg I."/>
            <person name="Brannstrom I.O."/>
            <person name="Guillou S."/>
            <person name="Cros-Aarteil S."/>
            <person name="Calhoun S."/>
            <person name="Haridas S."/>
            <person name="Kuo A."/>
            <person name="Mondo S."/>
            <person name="Pangilinan J."/>
            <person name="Riley R."/>
            <person name="Labutti K."/>
            <person name="Andreopoulos B."/>
            <person name="Lipzen A."/>
            <person name="Chen C."/>
            <person name="Yanf M."/>
            <person name="Daum C."/>
            <person name="Ng V."/>
            <person name="Clum A."/>
            <person name="Steindorff A."/>
            <person name="Ohm R."/>
            <person name="Martin F."/>
            <person name="Silar P."/>
            <person name="Natvig D."/>
            <person name="Lalanne C."/>
            <person name="Gautier V."/>
            <person name="Ament-Velasquez S.L."/>
            <person name="Kruys A."/>
            <person name="Hutchinson M.I."/>
            <person name="Powell A.J."/>
            <person name="Barry K."/>
            <person name="Miller A.N."/>
            <person name="Grigoriev I.V."/>
            <person name="Debuchy R."/>
            <person name="Gladieux P."/>
            <person name="Thoren M.H."/>
            <person name="Johannesson H."/>
        </authorList>
    </citation>
    <scope>NUCLEOTIDE SEQUENCE</scope>
    <source>
        <strain evidence="6">SMH4607-1</strain>
    </source>
</reference>
<evidence type="ECO:0000313" key="6">
    <source>
        <dbReference type="EMBL" id="KAK0720743.1"/>
    </source>
</evidence>
<dbReference type="Pfam" id="PF00569">
    <property type="entry name" value="ZZ"/>
    <property type="match status" value="3"/>
</dbReference>
<keyword evidence="7" id="KW-1185">Reference proteome</keyword>
<evidence type="ECO:0000256" key="3">
    <source>
        <dbReference type="ARBA" id="ARBA00022833"/>
    </source>
</evidence>
<feature type="compositionally biased region" description="Low complexity" evidence="4">
    <location>
        <begin position="139"/>
        <end position="163"/>
    </location>
</feature>
<feature type="domain" description="ZZ-type" evidence="5">
    <location>
        <begin position="321"/>
        <end position="366"/>
    </location>
</feature>
<dbReference type="CDD" id="cd02340">
    <property type="entry name" value="ZZ_NBR1_like"/>
    <property type="match status" value="1"/>
</dbReference>
<dbReference type="PANTHER" id="PTHR20930">
    <property type="entry name" value="OVARIAN CARCINOMA ANTIGEN CA125-RELATED"/>
    <property type="match status" value="1"/>
</dbReference>
<proteinExistence type="predicted"/>
<keyword evidence="3" id="KW-0862">Zinc</keyword>
<feature type="region of interest" description="Disordered" evidence="4">
    <location>
        <begin position="101"/>
        <end position="164"/>
    </location>
</feature>
<evidence type="ECO:0000313" key="7">
    <source>
        <dbReference type="Proteomes" id="UP001172102"/>
    </source>
</evidence>
<comment type="caution">
    <text evidence="6">The sequence shown here is derived from an EMBL/GenBank/DDBJ whole genome shotgun (WGS) entry which is preliminary data.</text>
</comment>
<organism evidence="6 7">
    <name type="scientific">Lasiosphaeris hirsuta</name>
    <dbReference type="NCBI Taxonomy" id="260670"/>
    <lineage>
        <taxon>Eukaryota</taxon>
        <taxon>Fungi</taxon>
        <taxon>Dikarya</taxon>
        <taxon>Ascomycota</taxon>
        <taxon>Pezizomycotina</taxon>
        <taxon>Sordariomycetes</taxon>
        <taxon>Sordariomycetidae</taxon>
        <taxon>Sordariales</taxon>
        <taxon>Lasiosphaeriaceae</taxon>
        <taxon>Lasiosphaeris</taxon>
    </lineage>
</organism>
<dbReference type="InterPro" id="IPR043145">
    <property type="entry name" value="Znf_ZZ_sf"/>
</dbReference>
<feature type="domain" description="ZZ-type" evidence="5">
    <location>
        <begin position="213"/>
        <end position="261"/>
    </location>
</feature>
<keyword evidence="2" id="KW-0863">Zinc-finger</keyword>